<protein>
    <submittedName>
        <fullName evidence="2">Type IV pilus modification protein PilV</fullName>
    </submittedName>
</protein>
<dbReference type="InterPro" id="IPR013362">
    <property type="entry name" value="Pilus_4_PilV"/>
</dbReference>
<comment type="caution">
    <text evidence="2">The sequence shown here is derived from an EMBL/GenBank/DDBJ whole genome shotgun (WGS) entry which is preliminary data.</text>
</comment>
<sequence>MNNHKTRSTKHNGGFSLIEVLVSILILAIGLLGLAGLQAKSNEIEMEAYQRSVALALVQDMASRIAAGRQYANGFATNKVYGTNDAEPADCAALTGAARHLCEWSNSMKGAAESRKESDGNTRSIGAPIGMRGCVLTVADPTPNALAEYFVVGVWQGLTPTASPAANTPGARCAPDVDFGAGQRRAVVIRVLIPKLAAS</sequence>
<accession>A0ABX1MLU0</accession>
<evidence type="ECO:0000256" key="1">
    <source>
        <dbReference type="SAM" id="Phobius"/>
    </source>
</evidence>
<keyword evidence="3" id="KW-1185">Reference proteome</keyword>
<keyword evidence="1" id="KW-0472">Membrane</keyword>
<dbReference type="Pfam" id="PF07963">
    <property type="entry name" value="N_methyl"/>
    <property type="match status" value="1"/>
</dbReference>
<dbReference type="NCBIfam" id="TIGR02523">
    <property type="entry name" value="type_IV_pilV"/>
    <property type="match status" value="1"/>
</dbReference>
<feature type="transmembrane region" description="Helical" evidence="1">
    <location>
        <begin position="15"/>
        <end position="37"/>
    </location>
</feature>
<organism evidence="2 3">
    <name type="scientific">Aromatoleum petrolei</name>
    <dbReference type="NCBI Taxonomy" id="76116"/>
    <lineage>
        <taxon>Bacteria</taxon>
        <taxon>Pseudomonadati</taxon>
        <taxon>Pseudomonadota</taxon>
        <taxon>Betaproteobacteria</taxon>
        <taxon>Rhodocyclales</taxon>
        <taxon>Rhodocyclaceae</taxon>
        <taxon>Aromatoleum</taxon>
    </lineage>
</organism>
<reference evidence="2 3" key="1">
    <citation type="submission" date="2019-12" db="EMBL/GenBank/DDBJ databases">
        <title>Comparative genomics gives insights into the taxonomy of the Azoarcus-Aromatoleum group and reveals separate origins of nif in the plant-associated Azoarcus and non-plant-associated Aromatoleum sub-groups.</title>
        <authorList>
            <person name="Lafos M."/>
            <person name="Maluk M."/>
            <person name="Batista M."/>
            <person name="Junghare M."/>
            <person name="Carmona M."/>
            <person name="Faoro H."/>
            <person name="Cruz L.M."/>
            <person name="Battistoni F."/>
            <person name="De Souza E."/>
            <person name="Pedrosa F."/>
            <person name="Chen W.-M."/>
            <person name="Poole P.S."/>
            <person name="Dixon R.A."/>
            <person name="James E.K."/>
        </authorList>
    </citation>
    <scope>NUCLEOTIDE SEQUENCE [LARGE SCALE GENOMIC DNA]</scope>
    <source>
        <strain evidence="2 3">ToN1</strain>
    </source>
</reference>
<evidence type="ECO:0000313" key="3">
    <source>
        <dbReference type="Proteomes" id="UP000652074"/>
    </source>
</evidence>
<keyword evidence="1" id="KW-1133">Transmembrane helix</keyword>
<dbReference type="RefSeq" id="WP_169206305.1">
    <property type="nucleotide sequence ID" value="NZ_CP059560.1"/>
</dbReference>
<keyword evidence="1" id="KW-0812">Transmembrane</keyword>
<proteinExistence type="predicted"/>
<dbReference type="EMBL" id="WTVR01000017">
    <property type="protein sequence ID" value="NMF88925.1"/>
    <property type="molecule type" value="Genomic_DNA"/>
</dbReference>
<name>A0ABX1MLU0_9RHOO</name>
<dbReference type="NCBIfam" id="TIGR02532">
    <property type="entry name" value="IV_pilin_GFxxxE"/>
    <property type="match status" value="1"/>
</dbReference>
<dbReference type="InterPro" id="IPR012902">
    <property type="entry name" value="N_methyl_site"/>
</dbReference>
<dbReference type="Proteomes" id="UP000652074">
    <property type="component" value="Unassembled WGS sequence"/>
</dbReference>
<gene>
    <name evidence="2" type="primary">pilV</name>
    <name evidence="2" type="ORF">GPA26_10625</name>
</gene>
<evidence type="ECO:0000313" key="2">
    <source>
        <dbReference type="EMBL" id="NMF88925.1"/>
    </source>
</evidence>